<comment type="caution">
    <text evidence="2">The sequence shown here is derived from an EMBL/GenBank/DDBJ whole genome shotgun (WGS) entry which is preliminary data.</text>
</comment>
<evidence type="ECO:0000313" key="3">
    <source>
        <dbReference type="Proteomes" id="UP001383192"/>
    </source>
</evidence>
<reference evidence="2 3" key="1">
    <citation type="submission" date="2024-01" db="EMBL/GenBank/DDBJ databases">
        <title>A draft genome for a cacao thread blight-causing isolate of Paramarasmius palmivorus.</title>
        <authorList>
            <person name="Baruah I.K."/>
            <person name="Bukari Y."/>
            <person name="Amoako-Attah I."/>
            <person name="Meinhardt L.W."/>
            <person name="Bailey B.A."/>
            <person name="Cohen S.P."/>
        </authorList>
    </citation>
    <scope>NUCLEOTIDE SEQUENCE [LARGE SCALE GENOMIC DNA]</scope>
    <source>
        <strain evidence="2 3">GH-12</strain>
    </source>
</reference>
<keyword evidence="3" id="KW-1185">Reference proteome</keyword>
<gene>
    <name evidence="2" type="ORF">VNI00_009315</name>
</gene>
<dbReference type="InterPro" id="IPR011009">
    <property type="entry name" value="Kinase-like_dom_sf"/>
</dbReference>
<dbReference type="GO" id="GO:0005524">
    <property type="term" value="F:ATP binding"/>
    <property type="evidence" value="ECO:0007669"/>
    <property type="project" value="InterPro"/>
</dbReference>
<dbReference type="Pfam" id="PF07714">
    <property type="entry name" value="PK_Tyr_Ser-Thr"/>
    <property type="match status" value="1"/>
</dbReference>
<proteinExistence type="predicted"/>
<dbReference type="InterPro" id="IPR000719">
    <property type="entry name" value="Prot_kinase_dom"/>
</dbReference>
<dbReference type="PROSITE" id="PS50011">
    <property type="entry name" value="PROTEIN_KINASE_DOM"/>
    <property type="match status" value="1"/>
</dbReference>
<dbReference type="Proteomes" id="UP001383192">
    <property type="component" value="Unassembled WGS sequence"/>
</dbReference>
<dbReference type="PANTHER" id="PTHR44329">
    <property type="entry name" value="SERINE/THREONINE-PROTEIN KINASE TNNI3K-RELATED"/>
    <property type="match status" value="1"/>
</dbReference>
<dbReference type="InterPro" id="IPR001245">
    <property type="entry name" value="Ser-Thr/Tyr_kinase_cat_dom"/>
</dbReference>
<dbReference type="GO" id="GO:0004674">
    <property type="term" value="F:protein serine/threonine kinase activity"/>
    <property type="evidence" value="ECO:0007669"/>
    <property type="project" value="TreeGrafter"/>
</dbReference>
<accession>A0AAW0CNM7</accession>
<dbReference type="InterPro" id="IPR046522">
    <property type="entry name" value="DUF6699"/>
</dbReference>
<sequence length="919" mass="103390">MNLELESSPRSDVRYRRRCMKCLREMVKRYQQLPSCMILSDIFGVGRDPVGGGSYADIYQASMKGRTVCLKVIRIHTAGDSHQKQKLRSIFFQEALLWKHLRHPNVLPFLGANSSLFEERISLVTPWMANGDIVTYLRHNPEHDRLRSIVEIAAGLQYLHSQSVVHGDIKGANILVDDTLCCRLVDFGLAGIAAGSVDLGMSSGSNDTAKGTLRWMAPEAFNPCPGPVSEVHYPRDVYAFACTVYEIITGHVPFYEARETQVMFKIIQGDTPTRPTSQDIWCPNSVWDLACRCWEMDIRRRPTSEVVSFELEEIFASRNDTLRAGTQASNAASNGLHHRPELARIPSFGMEFIYPSHALVANENLLSSDDAFQQSMQPSETTPTPRDKDLPPTIGVWYYPYNPIPDPSESVTPLDMVGEYFYRNSSVLTAAANRFPPSHDDSDVMRDHLTCWGEDVLVELQASLVLTGASLDVLSVLHGFINGTATAFRCIVDVVNVHPVLREWQVMLLTMRAQEVVRLLFGLHCVNSEDLTQVWEEAPRVVQRLSSDLMEAADAVQDLVECLSDEREVELDRCRIQADRLLHHRVVLEHNFPILLPSFSVNHITHRNEHGSLAQGRNDLSLEQPMSMMQLSFRHADEHPVHDFLQFQPCYESENLAFEPDVPPEWLAQDFHSEPPPAPCLKHAPLPGSSESSISIQATMAPNPLRNTIQLTQLSPWLAKRHAFLQKSSVPTSSGSSSHITFRLHSTLKEKLWYDGLDLADPRFVENLYGGDFPLSSFGDQPATDPVVPRLRLVCRNHPIDIDPGVGAPGLLQLYVTAQDVLLGLYQYFGRDASLHEVLEQDVPEMSRAFRWRLQLLKGTTRVFDGADRLKNVDNLAGMTRIKGTISELDNMDPQIQIITEMSTLKPRYSSKGSRTARR</sequence>
<dbReference type="Gene3D" id="1.10.510.10">
    <property type="entry name" value="Transferase(Phosphotransferase) domain 1"/>
    <property type="match status" value="1"/>
</dbReference>
<dbReference type="AlphaFoldDB" id="A0AAW0CNM7"/>
<organism evidence="2 3">
    <name type="scientific">Paramarasmius palmivorus</name>
    <dbReference type="NCBI Taxonomy" id="297713"/>
    <lineage>
        <taxon>Eukaryota</taxon>
        <taxon>Fungi</taxon>
        <taxon>Dikarya</taxon>
        <taxon>Basidiomycota</taxon>
        <taxon>Agaricomycotina</taxon>
        <taxon>Agaricomycetes</taxon>
        <taxon>Agaricomycetidae</taxon>
        <taxon>Agaricales</taxon>
        <taxon>Marasmiineae</taxon>
        <taxon>Marasmiaceae</taxon>
        <taxon>Paramarasmius</taxon>
    </lineage>
</organism>
<dbReference type="PROSITE" id="PS00108">
    <property type="entry name" value="PROTEIN_KINASE_ST"/>
    <property type="match status" value="1"/>
</dbReference>
<dbReference type="SMART" id="SM00220">
    <property type="entry name" value="S_TKc"/>
    <property type="match status" value="1"/>
</dbReference>
<dbReference type="InterPro" id="IPR051681">
    <property type="entry name" value="Ser/Thr_Kinases-Pseudokinases"/>
</dbReference>
<name>A0AAW0CNM7_9AGAR</name>
<evidence type="ECO:0000259" key="1">
    <source>
        <dbReference type="PROSITE" id="PS50011"/>
    </source>
</evidence>
<feature type="domain" description="Protein kinase" evidence="1">
    <location>
        <begin position="44"/>
        <end position="315"/>
    </location>
</feature>
<dbReference type="Pfam" id="PF20415">
    <property type="entry name" value="DUF6699"/>
    <property type="match status" value="1"/>
</dbReference>
<protein>
    <recommendedName>
        <fullName evidence="1">Protein kinase domain-containing protein</fullName>
    </recommendedName>
</protein>
<evidence type="ECO:0000313" key="2">
    <source>
        <dbReference type="EMBL" id="KAK7041449.1"/>
    </source>
</evidence>
<dbReference type="EMBL" id="JAYKXP010000034">
    <property type="protein sequence ID" value="KAK7041449.1"/>
    <property type="molecule type" value="Genomic_DNA"/>
</dbReference>
<dbReference type="InterPro" id="IPR008271">
    <property type="entry name" value="Ser/Thr_kinase_AS"/>
</dbReference>
<dbReference type="SUPFAM" id="SSF56112">
    <property type="entry name" value="Protein kinase-like (PK-like)"/>
    <property type="match status" value="1"/>
</dbReference>
<dbReference type="PRINTS" id="PR00109">
    <property type="entry name" value="TYRKINASE"/>
</dbReference>